<organism evidence="1 3">
    <name type="scientific">Trichuris suis</name>
    <name type="common">pig whipworm</name>
    <dbReference type="NCBI Taxonomy" id="68888"/>
    <lineage>
        <taxon>Eukaryota</taxon>
        <taxon>Metazoa</taxon>
        <taxon>Ecdysozoa</taxon>
        <taxon>Nematoda</taxon>
        <taxon>Enoplea</taxon>
        <taxon>Dorylaimia</taxon>
        <taxon>Trichinellida</taxon>
        <taxon>Trichuridae</taxon>
        <taxon>Trichuris</taxon>
    </lineage>
</organism>
<evidence type="ECO:0000313" key="3">
    <source>
        <dbReference type="Proteomes" id="UP000030764"/>
    </source>
</evidence>
<keyword evidence="3" id="KW-1185">Reference proteome</keyword>
<dbReference type="AlphaFoldDB" id="A0A085LIS5"/>
<proteinExistence type="predicted"/>
<protein>
    <submittedName>
        <fullName evidence="1">Uncharacterized protein</fullName>
    </submittedName>
</protein>
<evidence type="ECO:0000313" key="2">
    <source>
        <dbReference type="EMBL" id="KFD59263.1"/>
    </source>
</evidence>
<dbReference type="EMBL" id="KL368329">
    <property type="protein sequence ID" value="KFD59263.1"/>
    <property type="molecule type" value="Genomic_DNA"/>
</dbReference>
<dbReference type="EMBL" id="KL364265">
    <property type="protein sequence ID" value="KFD44871.1"/>
    <property type="molecule type" value="Genomic_DNA"/>
</dbReference>
<accession>A0A085LIS5</accession>
<dbReference type="Proteomes" id="UP000030764">
    <property type="component" value="Unassembled WGS sequence"/>
</dbReference>
<sequence length="88" mass="10496">MSEVNSLPIELNNRQLLRNQSKSDRRLLMKAQCVDEALIHIFYLLRRTLHVTTTSKVNVFQQNFFAIFLFQRRNKMKKTLLPSRPFDS</sequence>
<dbReference type="Proteomes" id="UP000030758">
    <property type="component" value="Unassembled WGS sequence"/>
</dbReference>
<name>A0A085LIS5_9BILA</name>
<evidence type="ECO:0000313" key="1">
    <source>
        <dbReference type="EMBL" id="KFD44871.1"/>
    </source>
</evidence>
<reference evidence="1 3" key="1">
    <citation type="journal article" date="2014" name="Nat. Genet.">
        <title>Genome and transcriptome of the porcine whipworm Trichuris suis.</title>
        <authorList>
            <person name="Jex A.R."/>
            <person name="Nejsum P."/>
            <person name="Schwarz E.M."/>
            <person name="Hu L."/>
            <person name="Young N.D."/>
            <person name="Hall R.S."/>
            <person name="Korhonen P.K."/>
            <person name="Liao S."/>
            <person name="Thamsborg S."/>
            <person name="Xia J."/>
            <person name="Xu P."/>
            <person name="Wang S."/>
            <person name="Scheerlinck J.P."/>
            <person name="Hofmann A."/>
            <person name="Sternberg P.W."/>
            <person name="Wang J."/>
            <person name="Gasser R.B."/>
        </authorList>
    </citation>
    <scope>NUCLEOTIDE SEQUENCE [LARGE SCALE GENOMIC DNA]</scope>
    <source>
        <strain evidence="2">DCEP-RM93F</strain>
        <strain evidence="1">DCEP-RM93M</strain>
    </source>
</reference>
<gene>
    <name evidence="1" type="ORF">M513_14251</name>
    <name evidence="2" type="ORF">M514_14251</name>
</gene>